<keyword evidence="4" id="KW-0932">Cytokinin signaling pathway</keyword>
<comment type="subcellular location">
    <subcellularLocation>
        <location evidence="1">Cytoplasm</location>
    </subcellularLocation>
</comment>
<reference evidence="9" key="1">
    <citation type="journal article" date="2020" name="Nat. Commun.">
        <title>Genome sequence of the cluster root forming white lupin.</title>
        <authorList>
            <person name="Hufnagel B."/>
            <person name="Marques A."/>
            <person name="Soriano A."/>
            <person name="Marques L."/>
            <person name="Divol F."/>
            <person name="Doumas P."/>
            <person name="Sallet E."/>
            <person name="Mancinotti D."/>
            <person name="Carrere S."/>
            <person name="Marande W."/>
            <person name="Arribat S."/>
            <person name="Keller J."/>
            <person name="Huneau C."/>
            <person name="Blein T."/>
            <person name="Aime D."/>
            <person name="Laguerre M."/>
            <person name="Taylor J."/>
            <person name="Schubert V."/>
            <person name="Nelson M."/>
            <person name="Geu-Flores F."/>
            <person name="Crespi M."/>
            <person name="Gallardo-Guerrero K."/>
            <person name="Delaux P.-M."/>
            <person name="Salse J."/>
            <person name="Berges H."/>
            <person name="Guyot R."/>
            <person name="Gouzy J."/>
            <person name="Peret B."/>
        </authorList>
    </citation>
    <scope>NUCLEOTIDE SEQUENCE [LARGE SCALE GENOMIC DNA]</scope>
    <source>
        <strain evidence="9">cv. Amiga</strain>
    </source>
</reference>
<evidence type="ECO:0000256" key="1">
    <source>
        <dbReference type="ARBA" id="ARBA00004496"/>
    </source>
</evidence>
<name>A0A6A4PU40_LUPAL</name>
<evidence type="ECO:0000256" key="3">
    <source>
        <dbReference type="ARBA" id="ARBA00022712"/>
    </source>
</evidence>
<dbReference type="OrthoDB" id="1738616at2759"/>
<feature type="region of interest" description="Disordered" evidence="7">
    <location>
        <begin position="81"/>
        <end position="153"/>
    </location>
</feature>
<keyword evidence="9" id="KW-1185">Reference proteome</keyword>
<evidence type="ECO:0000256" key="5">
    <source>
        <dbReference type="ARBA" id="ARBA00023242"/>
    </source>
</evidence>
<comment type="similarity">
    <text evidence="6">Belongs to the SOFL plant protein family.</text>
</comment>
<evidence type="ECO:0000313" key="8">
    <source>
        <dbReference type="EMBL" id="KAE9605000.1"/>
    </source>
</evidence>
<dbReference type="InterPro" id="IPR044670">
    <property type="entry name" value="SOFL"/>
</dbReference>
<dbReference type="PANTHER" id="PTHR33347">
    <property type="entry name" value="OSJNBA0091C07.3 PROTEIN"/>
    <property type="match status" value="1"/>
</dbReference>
<evidence type="ECO:0000313" key="9">
    <source>
        <dbReference type="Proteomes" id="UP000447434"/>
    </source>
</evidence>
<keyword evidence="3" id="KW-0203">Cytokinin biosynthesis</keyword>
<gene>
    <name evidence="8" type="ORF">Lalb_Chr10g0092501</name>
</gene>
<dbReference type="PANTHER" id="PTHR33347:SF27">
    <property type="entry name" value="PROTEIN SOB FIVE-LIKE 3-RELATED"/>
    <property type="match status" value="1"/>
</dbReference>
<keyword evidence="5" id="KW-0539">Nucleus</keyword>
<protein>
    <submittedName>
        <fullName evidence="8">Uncharacterized protein</fullName>
    </submittedName>
</protein>
<evidence type="ECO:0000256" key="2">
    <source>
        <dbReference type="ARBA" id="ARBA00022490"/>
    </source>
</evidence>
<dbReference type="GO" id="GO:0009691">
    <property type="term" value="P:cytokinin biosynthetic process"/>
    <property type="evidence" value="ECO:0007669"/>
    <property type="project" value="UniProtKB-KW"/>
</dbReference>
<evidence type="ECO:0000256" key="7">
    <source>
        <dbReference type="SAM" id="MobiDB-lite"/>
    </source>
</evidence>
<comment type="caution">
    <text evidence="8">The sequence shown here is derived from an EMBL/GenBank/DDBJ whole genome shotgun (WGS) entry which is preliminary data.</text>
</comment>
<sequence>MFWEPSWFQPMQSASIISLPFCTSTRLAAKMDSYKQIWGVEGCSSSESGWTMYIGSPMQDDDAGCSNEYDEFCEIYGENSRKKQGIKVDAEESDDSMASDASSGPIQYRNRIESNRDIVVSKKDKQDHGSKCSSRKNANKQEKKSVDSRSKKR</sequence>
<proteinExistence type="inferred from homology"/>
<feature type="compositionally biased region" description="Basic and acidic residues" evidence="7">
    <location>
        <begin position="110"/>
        <end position="130"/>
    </location>
</feature>
<dbReference type="AlphaFoldDB" id="A0A6A4PU40"/>
<feature type="compositionally biased region" description="Basic and acidic residues" evidence="7">
    <location>
        <begin position="139"/>
        <end position="153"/>
    </location>
</feature>
<dbReference type="EMBL" id="WOCE01000010">
    <property type="protein sequence ID" value="KAE9605000.1"/>
    <property type="molecule type" value="Genomic_DNA"/>
</dbReference>
<dbReference type="Proteomes" id="UP000447434">
    <property type="component" value="Chromosome 10"/>
</dbReference>
<accession>A0A6A4PU40</accession>
<organism evidence="8 9">
    <name type="scientific">Lupinus albus</name>
    <name type="common">White lupine</name>
    <name type="synonym">Lupinus termis</name>
    <dbReference type="NCBI Taxonomy" id="3870"/>
    <lineage>
        <taxon>Eukaryota</taxon>
        <taxon>Viridiplantae</taxon>
        <taxon>Streptophyta</taxon>
        <taxon>Embryophyta</taxon>
        <taxon>Tracheophyta</taxon>
        <taxon>Spermatophyta</taxon>
        <taxon>Magnoliopsida</taxon>
        <taxon>eudicotyledons</taxon>
        <taxon>Gunneridae</taxon>
        <taxon>Pentapetalae</taxon>
        <taxon>rosids</taxon>
        <taxon>fabids</taxon>
        <taxon>Fabales</taxon>
        <taxon>Fabaceae</taxon>
        <taxon>Papilionoideae</taxon>
        <taxon>50 kb inversion clade</taxon>
        <taxon>genistoids sensu lato</taxon>
        <taxon>core genistoids</taxon>
        <taxon>Genisteae</taxon>
        <taxon>Lupinus</taxon>
    </lineage>
</organism>
<dbReference type="GO" id="GO:0009736">
    <property type="term" value="P:cytokinin-activated signaling pathway"/>
    <property type="evidence" value="ECO:0007669"/>
    <property type="project" value="UniProtKB-KW"/>
</dbReference>
<evidence type="ECO:0000256" key="4">
    <source>
        <dbReference type="ARBA" id="ARBA00022864"/>
    </source>
</evidence>
<keyword evidence="2" id="KW-0963">Cytoplasm</keyword>
<dbReference type="GO" id="GO:0005737">
    <property type="term" value="C:cytoplasm"/>
    <property type="evidence" value="ECO:0007669"/>
    <property type="project" value="UniProtKB-SubCell"/>
</dbReference>
<evidence type="ECO:0000256" key="6">
    <source>
        <dbReference type="ARBA" id="ARBA00024199"/>
    </source>
</evidence>